<dbReference type="GO" id="GO:0005737">
    <property type="term" value="C:cytoplasm"/>
    <property type="evidence" value="ECO:0007669"/>
    <property type="project" value="TreeGrafter"/>
</dbReference>
<sequence>MLESKVSKNKQHSATNKRFLGKLQVSAIGLGVQNMPRKYDTSVPYRPEMIAIIRRAYGTGVTFFDTAEAYGPLESEKILGEAVAPFRKKIVIATKFGFKTLWQKSHSSLAGGMNATNLWYNAPIHSYLRQEVSEVTPLEI</sequence>
<proteinExistence type="predicted"/>
<dbReference type="Proteomes" id="UP000317935">
    <property type="component" value="Chromosome"/>
</dbReference>
<dbReference type="InterPro" id="IPR023210">
    <property type="entry name" value="NADP_OxRdtase_dom"/>
</dbReference>
<dbReference type="Pfam" id="PF00248">
    <property type="entry name" value="Aldo_ket_red"/>
    <property type="match status" value="1"/>
</dbReference>
<accession>A0A6J4CXF8</accession>
<dbReference type="AlphaFoldDB" id="A0A6J4CXF8"/>
<name>A0A6J4CXF8_9HELI</name>
<dbReference type="GO" id="GO:0016491">
    <property type="term" value="F:oxidoreductase activity"/>
    <property type="evidence" value="ECO:0007669"/>
    <property type="project" value="UniProtKB-KW"/>
</dbReference>
<evidence type="ECO:0000259" key="2">
    <source>
        <dbReference type="Pfam" id="PF00248"/>
    </source>
</evidence>
<dbReference type="RefSeq" id="WP_104741252.1">
    <property type="nucleotide sequence ID" value="NZ_AP023042.1"/>
</dbReference>
<dbReference type="PANTHER" id="PTHR43625:SF77">
    <property type="entry name" value="ALDO-KETO REDUCTASE"/>
    <property type="match status" value="1"/>
</dbReference>
<gene>
    <name evidence="3" type="ORF">SNTW_05000</name>
</gene>
<evidence type="ECO:0000313" key="4">
    <source>
        <dbReference type="Proteomes" id="UP000317935"/>
    </source>
</evidence>
<evidence type="ECO:0000313" key="3">
    <source>
        <dbReference type="EMBL" id="BCD69855.1"/>
    </source>
</evidence>
<feature type="domain" description="NADP-dependent oxidoreductase" evidence="2">
    <location>
        <begin position="28"/>
        <end position="106"/>
    </location>
</feature>
<organism evidence="3 4">
    <name type="scientific">Helicobacter suis</name>
    <dbReference type="NCBI Taxonomy" id="104628"/>
    <lineage>
        <taxon>Bacteria</taxon>
        <taxon>Pseudomonadati</taxon>
        <taxon>Campylobacterota</taxon>
        <taxon>Epsilonproteobacteria</taxon>
        <taxon>Campylobacterales</taxon>
        <taxon>Helicobacteraceae</taxon>
        <taxon>Helicobacter</taxon>
    </lineage>
</organism>
<protein>
    <recommendedName>
        <fullName evidence="2">NADP-dependent oxidoreductase domain-containing protein</fullName>
    </recommendedName>
</protein>
<dbReference type="SUPFAM" id="SSF51430">
    <property type="entry name" value="NAD(P)-linked oxidoreductase"/>
    <property type="match status" value="1"/>
</dbReference>
<keyword evidence="1" id="KW-0560">Oxidoreductase</keyword>
<dbReference type="Gene3D" id="3.20.20.100">
    <property type="entry name" value="NADP-dependent oxidoreductase domain"/>
    <property type="match status" value="1"/>
</dbReference>
<dbReference type="InterPro" id="IPR036812">
    <property type="entry name" value="NAD(P)_OxRdtase_dom_sf"/>
</dbReference>
<dbReference type="InterPro" id="IPR050791">
    <property type="entry name" value="Aldo-Keto_reductase"/>
</dbReference>
<reference evidence="3 4" key="1">
    <citation type="submission" date="2019-06" db="EMBL/GenBank/DDBJ databases">
        <title>Complete genome sequence of Helicobacter suis SNTW101c.</title>
        <authorList>
            <person name="Rimbara E."/>
            <person name="Suzuki M."/>
            <person name="Matsui H."/>
            <person name="Nakamura M."/>
            <person name="Mori S."/>
            <person name="Shibayama K."/>
        </authorList>
    </citation>
    <scope>NUCLEOTIDE SEQUENCE [LARGE SCALE GENOMIC DNA]</scope>
    <source>
        <strain evidence="3 4">SNTW101c</strain>
    </source>
</reference>
<dbReference type="PANTHER" id="PTHR43625">
    <property type="entry name" value="AFLATOXIN B1 ALDEHYDE REDUCTASE"/>
    <property type="match status" value="1"/>
</dbReference>
<dbReference type="EMBL" id="AP019774">
    <property type="protein sequence ID" value="BCD69855.1"/>
    <property type="molecule type" value="Genomic_DNA"/>
</dbReference>
<evidence type="ECO:0000256" key="1">
    <source>
        <dbReference type="ARBA" id="ARBA00023002"/>
    </source>
</evidence>